<keyword evidence="7" id="KW-0479">Metal-binding</keyword>
<dbReference type="EC" id="1.11.1.7" evidence="4"/>
<comment type="cofactor">
    <cofactor evidence="3">
        <name>heme b</name>
        <dbReference type="ChEBI" id="CHEBI:60344"/>
    </cofactor>
</comment>
<protein>
    <recommendedName>
        <fullName evidence="4">peroxidase</fullName>
        <ecNumber evidence="4">1.11.1.7</ecNumber>
    </recommendedName>
</protein>
<dbReference type="HOGENOM" id="CLU_010543_7_3_1"/>
<evidence type="ECO:0000256" key="5">
    <source>
        <dbReference type="ARBA" id="ARBA00022559"/>
    </source>
</evidence>
<dbReference type="PANTHER" id="PTHR31517">
    <property type="match status" value="1"/>
</dbReference>
<evidence type="ECO:0000313" key="12">
    <source>
        <dbReference type="EnsemblPlants" id="KEH16563"/>
    </source>
</evidence>
<evidence type="ECO:0000256" key="4">
    <source>
        <dbReference type="ARBA" id="ARBA00012313"/>
    </source>
</evidence>
<dbReference type="Proteomes" id="UP000002051">
    <property type="component" value="Unassembled WGS sequence"/>
</dbReference>
<dbReference type="Gene3D" id="1.10.420.10">
    <property type="entry name" value="Peroxidase, domain 2"/>
    <property type="match status" value="1"/>
</dbReference>
<keyword evidence="13" id="KW-1185">Reference proteome</keyword>
<proteinExistence type="predicted"/>
<dbReference type="InterPro" id="IPR010255">
    <property type="entry name" value="Haem_peroxidase_sf"/>
</dbReference>
<keyword evidence="6" id="KW-0349">Heme</keyword>
<evidence type="ECO:0000256" key="7">
    <source>
        <dbReference type="ARBA" id="ARBA00022723"/>
    </source>
</evidence>
<evidence type="ECO:0000256" key="8">
    <source>
        <dbReference type="ARBA" id="ARBA00023002"/>
    </source>
</evidence>
<reference evidence="11 13" key="2">
    <citation type="journal article" date="2014" name="BMC Genomics">
        <title>An improved genome release (version Mt4.0) for the model legume Medicago truncatula.</title>
        <authorList>
            <person name="Tang H."/>
            <person name="Krishnakumar V."/>
            <person name="Bidwell S."/>
            <person name="Rosen B."/>
            <person name="Chan A."/>
            <person name="Zhou S."/>
            <person name="Gentzbittel L."/>
            <person name="Childs K.L."/>
            <person name="Yandell M."/>
            <person name="Gundlach H."/>
            <person name="Mayer K.F."/>
            <person name="Schwartz D.C."/>
            <person name="Town C.D."/>
        </authorList>
    </citation>
    <scope>GENOME REANNOTATION</scope>
    <source>
        <strain evidence="11">A17</strain>
        <strain evidence="12 13">cv. Jemalong A17</strain>
    </source>
</reference>
<dbReference type="EnsemblPlants" id="KEH16563">
    <property type="protein sequence ID" value="KEH16563"/>
    <property type="gene ID" value="MTR_0147s0040"/>
</dbReference>
<keyword evidence="9" id="KW-0408">Iron</keyword>
<keyword evidence="5 11" id="KW-0575">Peroxidase</keyword>
<dbReference type="GO" id="GO:0140825">
    <property type="term" value="F:lactoperoxidase activity"/>
    <property type="evidence" value="ECO:0007669"/>
    <property type="project" value="UniProtKB-EC"/>
</dbReference>
<comment type="cofactor">
    <cofactor evidence="2">
        <name>Ca(2+)</name>
        <dbReference type="ChEBI" id="CHEBI:29108"/>
    </cofactor>
</comment>
<evidence type="ECO:0000313" key="13">
    <source>
        <dbReference type="Proteomes" id="UP000002051"/>
    </source>
</evidence>
<dbReference type="EMBL" id="KL402872">
    <property type="protein sequence ID" value="KEH16563.1"/>
    <property type="molecule type" value="Genomic_DNA"/>
</dbReference>
<dbReference type="SUPFAM" id="SSF48113">
    <property type="entry name" value="Heme-dependent peroxidases"/>
    <property type="match status" value="1"/>
</dbReference>
<feature type="domain" description="Plant heme peroxidase family profile" evidence="10">
    <location>
        <begin position="1"/>
        <end position="83"/>
    </location>
</feature>
<evidence type="ECO:0000256" key="1">
    <source>
        <dbReference type="ARBA" id="ARBA00000189"/>
    </source>
</evidence>
<evidence type="ECO:0000256" key="9">
    <source>
        <dbReference type="ARBA" id="ARBA00023004"/>
    </source>
</evidence>
<dbReference type="STRING" id="3880.A0A072TI15"/>
<organism evidence="11 13">
    <name type="scientific">Medicago truncatula</name>
    <name type="common">Barrel medic</name>
    <name type="synonym">Medicago tribuloides</name>
    <dbReference type="NCBI Taxonomy" id="3880"/>
    <lineage>
        <taxon>Eukaryota</taxon>
        <taxon>Viridiplantae</taxon>
        <taxon>Streptophyta</taxon>
        <taxon>Embryophyta</taxon>
        <taxon>Tracheophyta</taxon>
        <taxon>Spermatophyta</taxon>
        <taxon>Magnoliopsida</taxon>
        <taxon>eudicotyledons</taxon>
        <taxon>Gunneridae</taxon>
        <taxon>Pentapetalae</taxon>
        <taxon>rosids</taxon>
        <taxon>fabids</taxon>
        <taxon>Fabales</taxon>
        <taxon>Fabaceae</taxon>
        <taxon>Papilionoideae</taxon>
        <taxon>50 kb inversion clade</taxon>
        <taxon>NPAAA clade</taxon>
        <taxon>Hologalegina</taxon>
        <taxon>IRL clade</taxon>
        <taxon>Trifolieae</taxon>
        <taxon>Medicago</taxon>
    </lineage>
</organism>
<dbReference type="InterPro" id="IPR000823">
    <property type="entry name" value="Peroxidase_pln"/>
</dbReference>
<sequence>MDSGESLTNFGTLHHRGLLQGKGILYAVQQLMEGEKTRYWVQEYASNRTLFHQDFALAMMKLSDLRVLTKPMGQIRRSCSKVA</sequence>
<evidence type="ECO:0000313" key="11">
    <source>
        <dbReference type="EMBL" id="KEH16563.1"/>
    </source>
</evidence>
<reference evidence="11 13" key="1">
    <citation type="journal article" date="2011" name="Nature">
        <title>The Medicago genome provides insight into the evolution of rhizobial symbioses.</title>
        <authorList>
            <person name="Young N.D."/>
            <person name="Debelle F."/>
            <person name="Oldroyd G.E."/>
            <person name="Geurts R."/>
            <person name="Cannon S.B."/>
            <person name="Udvardi M.K."/>
            <person name="Benedito V.A."/>
            <person name="Mayer K.F."/>
            <person name="Gouzy J."/>
            <person name="Schoof H."/>
            <person name="Van de Peer Y."/>
            <person name="Proost S."/>
            <person name="Cook D.R."/>
            <person name="Meyers B.C."/>
            <person name="Spannagl M."/>
            <person name="Cheung F."/>
            <person name="De Mita S."/>
            <person name="Krishnakumar V."/>
            <person name="Gundlach H."/>
            <person name="Zhou S."/>
            <person name="Mudge J."/>
            <person name="Bharti A.K."/>
            <person name="Murray J.D."/>
            <person name="Naoumkina M.A."/>
            <person name="Rosen B."/>
            <person name="Silverstein K.A."/>
            <person name="Tang H."/>
            <person name="Rombauts S."/>
            <person name="Zhao P.X."/>
            <person name="Zhou P."/>
            <person name="Barbe V."/>
            <person name="Bardou P."/>
            <person name="Bechner M."/>
            <person name="Bellec A."/>
            <person name="Berger A."/>
            <person name="Berges H."/>
            <person name="Bidwell S."/>
            <person name="Bisseling T."/>
            <person name="Choisne N."/>
            <person name="Couloux A."/>
            <person name="Denny R."/>
            <person name="Deshpande S."/>
            <person name="Dai X."/>
            <person name="Doyle J.J."/>
            <person name="Dudez A.M."/>
            <person name="Farmer A.D."/>
            <person name="Fouteau S."/>
            <person name="Franken C."/>
            <person name="Gibelin C."/>
            <person name="Gish J."/>
            <person name="Goldstein S."/>
            <person name="Gonzalez A.J."/>
            <person name="Green P.J."/>
            <person name="Hallab A."/>
            <person name="Hartog M."/>
            <person name="Hua A."/>
            <person name="Humphray S.J."/>
            <person name="Jeong D.H."/>
            <person name="Jing Y."/>
            <person name="Jocker A."/>
            <person name="Kenton S.M."/>
            <person name="Kim D.J."/>
            <person name="Klee K."/>
            <person name="Lai H."/>
            <person name="Lang C."/>
            <person name="Lin S."/>
            <person name="Macmil S.L."/>
            <person name="Magdelenat G."/>
            <person name="Matthews L."/>
            <person name="McCorrison J."/>
            <person name="Monaghan E.L."/>
            <person name="Mun J.H."/>
            <person name="Najar F.Z."/>
            <person name="Nicholson C."/>
            <person name="Noirot C."/>
            <person name="O'Bleness M."/>
            <person name="Paule C.R."/>
            <person name="Poulain J."/>
            <person name="Prion F."/>
            <person name="Qin B."/>
            <person name="Qu C."/>
            <person name="Retzel E.F."/>
            <person name="Riddle C."/>
            <person name="Sallet E."/>
            <person name="Samain S."/>
            <person name="Samson N."/>
            <person name="Sanders I."/>
            <person name="Saurat O."/>
            <person name="Scarpelli C."/>
            <person name="Schiex T."/>
            <person name="Segurens B."/>
            <person name="Severin A.J."/>
            <person name="Sherrier D.J."/>
            <person name="Shi R."/>
            <person name="Sims S."/>
            <person name="Singer S.R."/>
            <person name="Sinharoy S."/>
            <person name="Sterck L."/>
            <person name="Viollet A."/>
            <person name="Wang B.B."/>
            <person name="Wang K."/>
            <person name="Wang M."/>
            <person name="Wang X."/>
            <person name="Warfsmann J."/>
            <person name="Weissenbach J."/>
            <person name="White D.D."/>
            <person name="White J.D."/>
            <person name="Wiley G.B."/>
            <person name="Wincker P."/>
            <person name="Xing Y."/>
            <person name="Yang L."/>
            <person name="Yao Z."/>
            <person name="Ying F."/>
            <person name="Zhai J."/>
            <person name="Zhou L."/>
            <person name="Zuber A."/>
            <person name="Denarie J."/>
            <person name="Dixon R.A."/>
            <person name="May G.D."/>
            <person name="Schwartz D.C."/>
            <person name="Rogers J."/>
            <person name="Quetier F."/>
            <person name="Town C.D."/>
            <person name="Roe B.A."/>
        </authorList>
    </citation>
    <scope>NUCLEOTIDE SEQUENCE [LARGE SCALE GENOMIC DNA]</scope>
    <source>
        <strain evidence="11">A17</strain>
        <strain evidence="12 13">cv. Jemalong A17</strain>
    </source>
</reference>
<dbReference type="Gene3D" id="1.10.520.10">
    <property type="match status" value="1"/>
</dbReference>
<comment type="catalytic activity">
    <reaction evidence="1">
        <text>2 a phenolic donor + H2O2 = 2 a phenolic radical donor + 2 H2O</text>
        <dbReference type="Rhea" id="RHEA:56136"/>
        <dbReference type="ChEBI" id="CHEBI:15377"/>
        <dbReference type="ChEBI" id="CHEBI:16240"/>
        <dbReference type="ChEBI" id="CHEBI:139520"/>
        <dbReference type="ChEBI" id="CHEBI:139521"/>
        <dbReference type="EC" id="1.11.1.7"/>
    </reaction>
</comment>
<dbReference type="InterPro" id="IPR002016">
    <property type="entry name" value="Haem_peroxidase"/>
</dbReference>
<evidence type="ECO:0000256" key="2">
    <source>
        <dbReference type="ARBA" id="ARBA00001913"/>
    </source>
</evidence>
<gene>
    <name evidence="11" type="ORF">MTR_0147s0040</name>
</gene>
<dbReference type="GO" id="GO:0006979">
    <property type="term" value="P:response to oxidative stress"/>
    <property type="evidence" value="ECO:0007669"/>
    <property type="project" value="InterPro"/>
</dbReference>
<reference evidence="12" key="3">
    <citation type="submission" date="2015-06" db="UniProtKB">
        <authorList>
            <consortium name="EnsemblPlants"/>
        </authorList>
    </citation>
    <scope>IDENTIFICATION</scope>
    <source>
        <strain evidence="12">cv. Jemalong A17</strain>
    </source>
</reference>
<evidence type="ECO:0000256" key="6">
    <source>
        <dbReference type="ARBA" id="ARBA00022617"/>
    </source>
</evidence>
<dbReference type="GO" id="GO:0046872">
    <property type="term" value="F:metal ion binding"/>
    <property type="evidence" value="ECO:0007669"/>
    <property type="project" value="UniProtKB-KW"/>
</dbReference>
<keyword evidence="8" id="KW-0560">Oxidoreductase</keyword>
<dbReference type="GO" id="GO:0020037">
    <property type="term" value="F:heme binding"/>
    <property type="evidence" value="ECO:0007669"/>
    <property type="project" value="InterPro"/>
</dbReference>
<evidence type="ECO:0000256" key="3">
    <source>
        <dbReference type="ARBA" id="ARBA00001970"/>
    </source>
</evidence>
<dbReference type="AlphaFoldDB" id="A0A072TI15"/>
<dbReference type="PANTHER" id="PTHR31517:SF48">
    <property type="entry name" value="PEROXIDASE 16-RELATED"/>
    <property type="match status" value="1"/>
</dbReference>
<evidence type="ECO:0000259" key="10">
    <source>
        <dbReference type="PROSITE" id="PS50873"/>
    </source>
</evidence>
<dbReference type="PROSITE" id="PS50873">
    <property type="entry name" value="PEROXIDASE_4"/>
    <property type="match status" value="1"/>
</dbReference>
<accession>A0A072TI15</accession>
<name>A0A072TI15_MEDTR</name>